<keyword evidence="2" id="KW-0238">DNA-binding</keyword>
<dbReference type="SMART" id="SM00342">
    <property type="entry name" value="HTH_ARAC"/>
    <property type="match status" value="1"/>
</dbReference>
<dbReference type="CDD" id="cd03136">
    <property type="entry name" value="GATase1_AraC_ArgR_like"/>
    <property type="match status" value="1"/>
</dbReference>
<gene>
    <name evidence="5" type="ORF">FJM51_08420</name>
</gene>
<keyword evidence="3" id="KW-0804">Transcription</keyword>
<comment type="caution">
    <text evidence="5">The sequence shown here is derived from an EMBL/GenBank/DDBJ whole genome shotgun (WGS) entry which is preliminary data.</text>
</comment>
<evidence type="ECO:0000313" key="5">
    <source>
        <dbReference type="EMBL" id="TPE51712.1"/>
    </source>
</evidence>
<keyword evidence="1" id="KW-0805">Transcription regulation</keyword>
<dbReference type="Gene3D" id="3.40.50.880">
    <property type="match status" value="1"/>
</dbReference>
<sequence>MLFAPSDEPLAITLLVFPDSSLMTLASTLDPMRAANRVAGRDLYRWETVSLDGEPPVTTCGLPIPVAGRFEPARRRDLLVVLAAFNVFAHATRGVLAATRMGARHAAMTAGIEAGAWVLGLAGLLDGRAATTHWEDLEDFAARFPLADARPDRFVIDGPVITAGGASPALDLMLALIRARQGFSTALDVASLYVYDETQAASAAQPLVSLGRLRDREPRVAAAIRAMENHLDQPLPITAIARHAGVSSRRLETLFRTAVGASPGAYYLALRLKAARRLVLDTRLPMAEIAERAGFSSIAALSRAFRREYGLPPSAARRASQSPSA</sequence>
<evidence type="ECO:0000256" key="2">
    <source>
        <dbReference type="ARBA" id="ARBA00023125"/>
    </source>
</evidence>
<dbReference type="InterPro" id="IPR002818">
    <property type="entry name" value="DJ-1/PfpI"/>
</dbReference>
<evidence type="ECO:0000256" key="3">
    <source>
        <dbReference type="ARBA" id="ARBA00023163"/>
    </source>
</evidence>
<dbReference type="InterPro" id="IPR029062">
    <property type="entry name" value="Class_I_gatase-like"/>
</dbReference>
<dbReference type="RefSeq" id="WP_140453685.1">
    <property type="nucleotide sequence ID" value="NZ_VFRP01000006.1"/>
</dbReference>
<dbReference type="GO" id="GO:0043565">
    <property type="term" value="F:sequence-specific DNA binding"/>
    <property type="evidence" value="ECO:0007669"/>
    <property type="project" value="InterPro"/>
</dbReference>
<dbReference type="InterPro" id="IPR018060">
    <property type="entry name" value="HTH_AraC"/>
</dbReference>
<dbReference type="InterPro" id="IPR018062">
    <property type="entry name" value="HTH_AraC-typ_CS"/>
</dbReference>
<dbReference type="AlphaFoldDB" id="A0A501WS96"/>
<dbReference type="Proteomes" id="UP000319255">
    <property type="component" value="Unassembled WGS sequence"/>
</dbReference>
<dbReference type="GO" id="GO:0003700">
    <property type="term" value="F:DNA-binding transcription factor activity"/>
    <property type="evidence" value="ECO:0007669"/>
    <property type="project" value="InterPro"/>
</dbReference>
<dbReference type="PANTHER" id="PTHR43130">
    <property type="entry name" value="ARAC-FAMILY TRANSCRIPTIONAL REGULATOR"/>
    <property type="match status" value="1"/>
</dbReference>
<dbReference type="Gene3D" id="1.10.10.60">
    <property type="entry name" value="Homeodomain-like"/>
    <property type="match status" value="1"/>
</dbReference>
<dbReference type="OrthoDB" id="9793400at2"/>
<protein>
    <submittedName>
        <fullName evidence="5">GlxA family transcriptional regulator</fullName>
    </submittedName>
</protein>
<dbReference type="PROSITE" id="PS00041">
    <property type="entry name" value="HTH_ARAC_FAMILY_1"/>
    <property type="match status" value="1"/>
</dbReference>
<dbReference type="InterPro" id="IPR009057">
    <property type="entry name" value="Homeodomain-like_sf"/>
</dbReference>
<evidence type="ECO:0000256" key="1">
    <source>
        <dbReference type="ARBA" id="ARBA00023015"/>
    </source>
</evidence>
<organism evidence="5 6">
    <name type="scientific">Amaricoccus solimangrovi</name>
    <dbReference type="NCBI Taxonomy" id="2589815"/>
    <lineage>
        <taxon>Bacteria</taxon>
        <taxon>Pseudomonadati</taxon>
        <taxon>Pseudomonadota</taxon>
        <taxon>Alphaproteobacteria</taxon>
        <taxon>Rhodobacterales</taxon>
        <taxon>Paracoccaceae</taxon>
        <taxon>Amaricoccus</taxon>
    </lineage>
</organism>
<dbReference type="Pfam" id="PF12833">
    <property type="entry name" value="HTH_18"/>
    <property type="match status" value="1"/>
</dbReference>
<proteinExistence type="predicted"/>
<evidence type="ECO:0000259" key="4">
    <source>
        <dbReference type="PROSITE" id="PS01124"/>
    </source>
</evidence>
<keyword evidence="6" id="KW-1185">Reference proteome</keyword>
<dbReference type="Pfam" id="PF01965">
    <property type="entry name" value="DJ-1_PfpI"/>
    <property type="match status" value="1"/>
</dbReference>
<dbReference type="SUPFAM" id="SSF46689">
    <property type="entry name" value="Homeodomain-like"/>
    <property type="match status" value="2"/>
</dbReference>
<dbReference type="EMBL" id="VFRP01000006">
    <property type="protein sequence ID" value="TPE51712.1"/>
    <property type="molecule type" value="Genomic_DNA"/>
</dbReference>
<dbReference type="SUPFAM" id="SSF52317">
    <property type="entry name" value="Class I glutamine amidotransferase-like"/>
    <property type="match status" value="1"/>
</dbReference>
<feature type="domain" description="HTH araC/xylS-type" evidence="4">
    <location>
        <begin position="221"/>
        <end position="319"/>
    </location>
</feature>
<reference evidence="5 6" key="1">
    <citation type="submission" date="2019-06" db="EMBL/GenBank/DDBJ databases">
        <title>A novel bacterium of genus Amaricoccus, isolated from marine sediment.</title>
        <authorList>
            <person name="Huang H."/>
            <person name="Mo K."/>
            <person name="Hu Y."/>
        </authorList>
    </citation>
    <scope>NUCLEOTIDE SEQUENCE [LARGE SCALE GENOMIC DNA]</scope>
    <source>
        <strain evidence="5 6">HB172011</strain>
    </source>
</reference>
<evidence type="ECO:0000313" key="6">
    <source>
        <dbReference type="Proteomes" id="UP000319255"/>
    </source>
</evidence>
<name>A0A501WS96_9RHOB</name>
<dbReference type="InterPro" id="IPR052158">
    <property type="entry name" value="INH-QAR"/>
</dbReference>
<dbReference type="PROSITE" id="PS01124">
    <property type="entry name" value="HTH_ARAC_FAMILY_2"/>
    <property type="match status" value="1"/>
</dbReference>
<accession>A0A501WS96</accession>
<dbReference type="PANTHER" id="PTHR43130:SF3">
    <property type="entry name" value="HTH-TYPE TRANSCRIPTIONAL REGULATOR RV1931C"/>
    <property type="match status" value="1"/>
</dbReference>